<gene>
    <name evidence="2" type="ORF">X560_0747</name>
</gene>
<keyword evidence="3" id="KW-1185">Reference proteome</keyword>
<dbReference type="PATRIC" id="fig|1430899.3.peg.771"/>
<dbReference type="Proteomes" id="UP000052258">
    <property type="component" value="Unassembled WGS sequence"/>
</dbReference>
<dbReference type="InterPro" id="IPR016977">
    <property type="entry name" value="ComGF"/>
</dbReference>
<dbReference type="EMBL" id="AZHO01000007">
    <property type="protein sequence ID" value="KMT60619.1"/>
    <property type="molecule type" value="Genomic_DNA"/>
</dbReference>
<keyword evidence="1" id="KW-0812">Transmembrane</keyword>
<feature type="transmembrane region" description="Helical" evidence="1">
    <location>
        <begin position="20"/>
        <end position="42"/>
    </location>
</feature>
<organism evidence="2 3">
    <name type="scientific">Listeria fleischmannii 1991</name>
    <dbReference type="NCBI Taxonomy" id="1430899"/>
    <lineage>
        <taxon>Bacteria</taxon>
        <taxon>Bacillati</taxon>
        <taxon>Bacillota</taxon>
        <taxon>Bacilli</taxon>
        <taxon>Bacillales</taxon>
        <taxon>Listeriaceae</taxon>
        <taxon>Listeria</taxon>
    </lineage>
</organism>
<dbReference type="Pfam" id="PF15980">
    <property type="entry name" value="ComGF"/>
    <property type="match status" value="1"/>
</dbReference>
<keyword evidence="1" id="KW-1133">Transmembrane helix</keyword>
<sequence length="150" mass="17228">MAGLEKTKNVSPCLNKNGFTLLESILSLVVTIIIFSLVPFLLQTEKRIIEATNITHSSEWHIFLKQLRQEIGNNELAIRTENKFCTLSEKEVCFEFYKDVVRKQVDGKGHEPLLTNIGKFSFSIHQTSLLINAETISNKKFSTHIYIERE</sequence>
<reference evidence="2 3" key="1">
    <citation type="journal article" date="2015" name="Genome Biol. Evol.">
        <title>Comparative Genomics of Listeria Sensu Lato: Genus-Wide Differences in Evolutionary Dynamics and the Progressive Gain of Complex, Potentially Pathogenicity-Related Traits through Lateral Gene Transfer.</title>
        <authorList>
            <person name="Chiara M."/>
            <person name="Caruso M."/>
            <person name="D'Erchia A.M."/>
            <person name="Manzari C."/>
            <person name="Fraccalvieri R."/>
            <person name="Goffredo E."/>
            <person name="Latorre L."/>
            <person name="Miccolupo A."/>
            <person name="Padalino I."/>
            <person name="Santagada G."/>
            <person name="Chiocco D."/>
            <person name="Pesole G."/>
            <person name="Horner D.S."/>
            <person name="Parisi A."/>
        </authorList>
    </citation>
    <scope>NUCLEOTIDE SEQUENCE [LARGE SCALE GENOMIC DNA]</scope>
    <source>
        <strain evidence="2 3">1991</strain>
    </source>
</reference>
<comment type="caution">
    <text evidence="2">The sequence shown here is derived from an EMBL/GenBank/DDBJ whole genome shotgun (WGS) entry which is preliminary data.</text>
</comment>
<evidence type="ECO:0000313" key="2">
    <source>
        <dbReference type="EMBL" id="KMT60619.1"/>
    </source>
</evidence>
<evidence type="ECO:0000313" key="3">
    <source>
        <dbReference type="Proteomes" id="UP000052258"/>
    </source>
</evidence>
<proteinExistence type="predicted"/>
<dbReference type="OrthoDB" id="2361316at2"/>
<dbReference type="AlphaFoldDB" id="A0A0J8GI22"/>
<name>A0A0J8GI22_9LIST</name>
<dbReference type="NCBIfam" id="NF041002">
    <property type="entry name" value="pilin_ComGF"/>
    <property type="match status" value="1"/>
</dbReference>
<evidence type="ECO:0000256" key="1">
    <source>
        <dbReference type="SAM" id="Phobius"/>
    </source>
</evidence>
<dbReference type="RefSeq" id="WP_007474348.1">
    <property type="nucleotide sequence ID" value="NZ_KQ130610.1"/>
</dbReference>
<keyword evidence="1" id="KW-0472">Membrane</keyword>
<accession>A0A0J8GI22</accession>
<protein>
    <submittedName>
        <fullName evidence="2">ComG operon protein 6 (ComGF)</fullName>
    </submittedName>
</protein>